<feature type="compositionally biased region" description="Polar residues" evidence="1">
    <location>
        <begin position="337"/>
        <end position="346"/>
    </location>
</feature>
<keyword evidence="3" id="KW-1185">Reference proteome</keyword>
<dbReference type="RefSeq" id="XP_044339798.1">
    <property type="nucleotide sequence ID" value="XM_044483863.1"/>
</dbReference>
<gene>
    <name evidence="2" type="primary">LOC123060987</name>
</gene>
<dbReference type="GO" id="GO:0000398">
    <property type="term" value="P:mRNA splicing, via spliceosome"/>
    <property type="evidence" value="ECO:0007669"/>
    <property type="project" value="InterPro"/>
</dbReference>
<feature type="region of interest" description="Disordered" evidence="1">
    <location>
        <begin position="1"/>
        <end position="279"/>
    </location>
</feature>
<proteinExistence type="predicted"/>
<dbReference type="KEGG" id="taes:123060987"/>
<dbReference type="Gramene" id="TraesSYM1A03G00141000.1">
    <property type="protein sequence ID" value="TraesSYM1A03G00141000.1"/>
    <property type="gene ID" value="TraesSYM1A03G00141000"/>
</dbReference>
<dbReference type="Gramene" id="TraesJUL1A03G00137360.2">
    <property type="protein sequence ID" value="TraesJUL1A03G00137360.2"/>
    <property type="gene ID" value="TraesJUL1A03G00137360"/>
</dbReference>
<feature type="compositionally biased region" description="Low complexity" evidence="1">
    <location>
        <begin position="230"/>
        <end position="239"/>
    </location>
</feature>
<dbReference type="PANTHER" id="PTHR36054">
    <property type="entry name" value="PROTEIN SICKLE"/>
    <property type="match status" value="1"/>
</dbReference>
<feature type="compositionally biased region" description="Low complexity" evidence="1">
    <location>
        <begin position="21"/>
        <end position="40"/>
    </location>
</feature>
<name>A0A3B5Y4I7_WHEAT</name>
<dbReference type="GeneID" id="123060987"/>
<evidence type="ECO:0000256" key="1">
    <source>
        <dbReference type="SAM" id="MobiDB-lite"/>
    </source>
</evidence>
<protein>
    <submittedName>
        <fullName evidence="2">Uncharacterized protein</fullName>
    </submittedName>
</protein>
<evidence type="ECO:0000313" key="3">
    <source>
        <dbReference type="Proteomes" id="UP000019116"/>
    </source>
</evidence>
<dbReference type="Gramene" id="TraesCS1A02G313200.2">
    <property type="protein sequence ID" value="TraesCS1A02G313200.2"/>
    <property type="gene ID" value="TraesCS1A02G313200"/>
</dbReference>
<dbReference type="PANTHER" id="PTHR36054:SF2">
    <property type="entry name" value="PROTEIN SICKLE"/>
    <property type="match status" value="1"/>
</dbReference>
<accession>A0A3B5Y4I7</accession>
<reference evidence="2" key="2">
    <citation type="submission" date="2018-10" db="UniProtKB">
        <authorList>
            <consortium name="EnsemblPlants"/>
        </authorList>
    </citation>
    <scope>IDENTIFICATION</scope>
</reference>
<dbReference type="InterPro" id="IPR028265">
    <property type="entry name" value="TTDN1/SICKLE"/>
</dbReference>
<dbReference type="GO" id="GO:0035196">
    <property type="term" value="P:miRNA processing"/>
    <property type="evidence" value="ECO:0007669"/>
    <property type="project" value="InterPro"/>
</dbReference>
<dbReference type="Proteomes" id="UP000019116">
    <property type="component" value="Chromosome 1A"/>
</dbReference>
<organism evidence="2">
    <name type="scientific">Triticum aestivum</name>
    <name type="common">Wheat</name>
    <dbReference type="NCBI Taxonomy" id="4565"/>
    <lineage>
        <taxon>Eukaryota</taxon>
        <taxon>Viridiplantae</taxon>
        <taxon>Streptophyta</taxon>
        <taxon>Embryophyta</taxon>
        <taxon>Tracheophyta</taxon>
        <taxon>Spermatophyta</taxon>
        <taxon>Magnoliopsida</taxon>
        <taxon>Liliopsida</taxon>
        <taxon>Poales</taxon>
        <taxon>Poaceae</taxon>
        <taxon>BOP clade</taxon>
        <taxon>Pooideae</taxon>
        <taxon>Triticodae</taxon>
        <taxon>Triticeae</taxon>
        <taxon>Triticinae</taxon>
        <taxon>Triticum</taxon>
    </lineage>
</organism>
<dbReference type="Pfam" id="PF15502">
    <property type="entry name" value="MPLKIP"/>
    <property type="match status" value="2"/>
</dbReference>
<reference evidence="2" key="1">
    <citation type="submission" date="2018-08" db="EMBL/GenBank/DDBJ databases">
        <authorList>
            <person name="Rossello M."/>
        </authorList>
    </citation>
    <scope>NUCLEOTIDE SEQUENCE [LARGE SCALE GENOMIC DNA]</scope>
    <source>
        <strain evidence="2">cv. Chinese Spring</strain>
    </source>
</reference>
<dbReference type="EnsemblPlants" id="TraesCS1A02G313200.2">
    <property type="protein sequence ID" value="TraesCS1A02G313200.2"/>
    <property type="gene ID" value="TraesCS1A02G313200"/>
</dbReference>
<feature type="region of interest" description="Disordered" evidence="1">
    <location>
        <begin position="304"/>
        <end position="350"/>
    </location>
</feature>
<feature type="compositionally biased region" description="Polar residues" evidence="1">
    <location>
        <begin position="262"/>
        <end position="271"/>
    </location>
</feature>
<sequence length="422" mass="44973">MDTGEQAGEESSANRRERLLALRSSAAAAASSTSSSSSPSAAPPPPAWDLPEPDLAPTSSAPRPRSRFDFYTNPGAAFSSSAAAVPQKRKSADPPGPNPAPAPPHGNSGNNYPPPHQHHMAQSPMEGAPGNSPWRGPMQFQTPMSGYRGTPPGPPPHWNPHSASPAQDPYPHPPNFGFRGPNVGRGGSPMNYGPGGSPMNYGPRGNPMNYGPGGSPMSYEPRGNPRSYVPRGSPHSSSGRGRGENYYQSPGSRGRGGRGGFQNHSGSQDQRNFYRKSMVDDPWQGLQPIVGSILPIDGAKSWLPESLRKKETPNQGRGGNFYHSPGSRGRGGRGGFQNHSGSQDQRNFYRKSMVDDPWQGLQPIVGNILKPIDGAKSWLPVSLRKKETPNQGRTISNPTSGLSLAEYLASSFNEASNESNET</sequence>
<dbReference type="STRING" id="4565.A0A3B5Y4I7"/>
<dbReference type="Gramene" id="TraesCS1A03G0778600.3">
    <property type="protein sequence ID" value="TraesCS1A03G0778600.3.CDS"/>
    <property type="gene ID" value="TraesCS1A03G0778600"/>
</dbReference>
<evidence type="ECO:0000313" key="2">
    <source>
        <dbReference type="EnsemblPlants" id="TraesCS1A02G313200.2"/>
    </source>
</evidence>
<dbReference type="AlphaFoldDB" id="A0A3B5Y4I7"/>
<dbReference type="PaxDb" id="4565-Traes_1AL_775E0D54C.1"/>
<dbReference type="InterPro" id="IPR039292">
    <property type="entry name" value="SICKLE"/>
</dbReference>
<feature type="compositionally biased region" description="Pro residues" evidence="1">
    <location>
        <begin position="94"/>
        <end position="104"/>
    </location>
</feature>